<evidence type="ECO:0000313" key="1">
    <source>
        <dbReference type="EMBL" id="GIY75630.1"/>
    </source>
</evidence>
<accession>A0AAV4VYW7</accession>
<evidence type="ECO:0000313" key="2">
    <source>
        <dbReference type="EMBL" id="GIY75670.1"/>
    </source>
</evidence>
<dbReference type="AlphaFoldDB" id="A0AAV4VYW7"/>
<organism evidence="2 3">
    <name type="scientific">Caerostris darwini</name>
    <dbReference type="NCBI Taxonomy" id="1538125"/>
    <lineage>
        <taxon>Eukaryota</taxon>
        <taxon>Metazoa</taxon>
        <taxon>Ecdysozoa</taxon>
        <taxon>Arthropoda</taxon>
        <taxon>Chelicerata</taxon>
        <taxon>Arachnida</taxon>
        <taxon>Araneae</taxon>
        <taxon>Araneomorphae</taxon>
        <taxon>Entelegynae</taxon>
        <taxon>Araneoidea</taxon>
        <taxon>Araneidae</taxon>
        <taxon>Caerostris</taxon>
    </lineage>
</organism>
<evidence type="ECO:0000313" key="3">
    <source>
        <dbReference type="Proteomes" id="UP001054837"/>
    </source>
</evidence>
<protein>
    <submittedName>
        <fullName evidence="2">Uncharacterized protein</fullName>
    </submittedName>
</protein>
<comment type="caution">
    <text evidence="2">The sequence shown here is derived from an EMBL/GenBank/DDBJ whole genome shotgun (WGS) entry which is preliminary data.</text>
</comment>
<gene>
    <name evidence="1" type="ORF">CDAR_560101</name>
    <name evidence="2" type="ORF">CDAR_560361</name>
</gene>
<dbReference type="EMBL" id="BPLQ01013881">
    <property type="protein sequence ID" value="GIY75630.1"/>
    <property type="molecule type" value="Genomic_DNA"/>
</dbReference>
<dbReference type="Proteomes" id="UP001054837">
    <property type="component" value="Unassembled WGS sequence"/>
</dbReference>
<proteinExistence type="predicted"/>
<reference evidence="2 3" key="1">
    <citation type="submission" date="2021-06" db="EMBL/GenBank/DDBJ databases">
        <title>Caerostris darwini draft genome.</title>
        <authorList>
            <person name="Kono N."/>
            <person name="Arakawa K."/>
        </authorList>
    </citation>
    <scope>NUCLEOTIDE SEQUENCE [LARGE SCALE GENOMIC DNA]</scope>
</reference>
<keyword evidence="3" id="KW-1185">Reference proteome</keyword>
<name>A0AAV4VYW7_9ARAC</name>
<sequence>MIQGVFVRAEQQWRRSGDNARCPETLTTASWRGRLEFVRGKYEIRKGFHKFVNSQQIRQFSISTSFCLREKHVGFAVYRCKEKPVLPVIADFRLHLNRFICWQVLTHPSTSVDLPCRIF</sequence>
<dbReference type="EMBL" id="BPLQ01013881">
    <property type="protein sequence ID" value="GIY75670.1"/>
    <property type="molecule type" value="Genomic_DNA"/>
</dbReference>